<dbReference type="EMBL" id="QJNS01000541">
    <property type="protein sequence ID" value="RYO76851.1"/>
    <property type="molecule type" value="Genomic_DNA"/>
</dbReference>
<sequence length="198" mass="22032">MASRQFFDPLTLLRVAPVVSSSAALWFSHDQHFFLKVFLRIEEHDKVKPVIPAYFRKFFNGGLARLLPLYAITIGTGIANSYSRPAAARLWYACGAAFALAHFTFAPAVMWKVEHLANEENDEKGTGAEYLEKWLDVHTIRSIVVDFPAWLIDPPAASKFYSAALLPLLSALTCDHEVLGNVSRARRISRVTGPSIGL</sequence>
<protein>
    <recommendedName>
        <fullName evidence="3">EXPERA domain-containing protein</fullName>
    </recommendedName>
</protein>
<evidence type="ECO:0000313" key="2">
    <source>
        <dbReference type="Proteomes" id="UP000294003"/>
    </source>
</evidence>
<evidence type="ECO:0008006" key="3">
    <source>
        <dbReference type="Google" id="ProtNLM"/>
    </source>
</evidence>
<proteinExistence type="predicted"/>
<organism evidence="1 2">
    <name type="scientific">Monosporascus cannonballus</name>
    <dbReference type="NCBI Taxonomy" id="155416"/>
    <lineage>
        <taxon>Eukaryota</taxon>
        <taxon>Fungi</taxon>
        <taxon>Dikarya</taxon>
        <taxon>Ascomycota</taxon>
        <taxon>Pezizomycotina</taxon>
        <taxon>Sordariomycetes</taxon>
        <taxon>Xylariomycetidae</taxon>
        <taxon>Xylariales</taxon>
        <taxon>Xylariales incertae sedis</taxon>
        <taxon>Monosporascus</taxon>
    </lineage>
</organism>
<evidence type="ECO:0000313" key="1">
    <source>
        <dbReference type="EMBL" id="RYO76851.1"/>
    </source>
</evidence>
<reference evidence="1 2" key="1">
    <citation type="submission" date="2018-06" db="EMBL/GenBank/DDBJ databases">
        <title>Complete Genomes of Monosporascus.</title>
        <authorList>
            <person name="Robinson A.J."/>
            <person name="Natvig D.O."/>
        </authorList>
    </citation>
    <scope>NUCLEOTIDE SEQUENCE [LARGE SCALE GENOMIC DNA]</scope>
    <source>
        <strain evidence="1 2">CBS 609.92</strain>
    </source>
</reference>
<accession>A0ABY0GT85</accession>
<gene>
    <name evidence="1" type="ORF">DL762_009661</name>
</gene>
<name>A0ABY0GT85_9PEZI</name>
<comment type="caution">
    <text evidence="1">The sequence shown here is derived from an EMBL/GenBank/DDBJ whole genome shotgun (WGS) entry which is preliminary data.</text>
</comment>
<dbReference type="Proteomes" id="UP000294003">
    <property type="component" value="Unassembled WGS sequence"/>
</dbReference>
<keyword evidence="2" id="KW-1185">Reference proteome</keyword>